<dbReference type="GeneID" id="70236235"/>
<reference evidence="2" key="2">
    <citation type="submission" date="2021-01" db="EMBL/GenBank/DDBJ databases">
        <authorList>
            <person name="Schikora-Tamarit M.A."/>
        </authorList>
    </citation>
    <scope>NUCLEOTIDE SEQUENCE</scope>
    <source>
        <strain evidence="2">CBS6075</strain>
    </source>
</reference>
<protein>
    <submittedName>
        <fullName evidence="2">Uncharacterized protein</fullName>
    </submittedName>
</protein>
<gene>
    <name evidence="2" type="ORF">OGAPHI_004270</name>
</gene>
<organism evidence="2 3">
    <name type="scientific">Ogataea philodendri</name>
    <dbReference type="NCBI Taxonomy" id="1378263"/>
    <lineage>
        <taxon>Eukaryota</taxon>
        <taxon>Fungi</taxon>
        <taxon>Dikarya</taxon>
        <taxon>Ascomycota</taxon>
        <taxon>Saccharomycotina</taxon>
        <taxon>Pichiomycetes</taxon>
        <taxon>Pichiales</taxon>
        <taxon>Pichiaceae</taxon>
        <taxon>Ogataea</taxon>
    </lineage>
</organism>
<keyword evidence="3" id="KW-1185">Reference proteome</keyword>
<dbReference type="Proteomes" id="UP000769157">
    <property type="component" value="Unassembled WGS sequence"/>
</dbReference>
<keyword evidence="1" id="KW-1133">Transmembrane helix</keyword>
<dbReference type="EMBL" id="JAEUBE010000295">
    <property type="protein sequence ID" value="KAH3666081.1"/>
    <property type="molecule type" value="Genomic_DNA"/>
</dbReference>
<comment type="caution">
    <text evidence="2">The sequence shown here is derived from an EMBL/GenBank/DDBJ whole genome shotgun (WGS) entry which is preliminary data.</text>
</comment>
<evidence type="ECO:0000313" key="3">
    <source>
        <dbReference type="Proteomes" id="UP000769157"/>
    </source>
</evidence>
<sequence length="250" mass="26859">MSKKGRINCFLIRSQMILVISSPSISTTGVFTLILVIAMCFQSSLVAHRSDIGKKIAPVTLVAGSGSVEQKLRLAEEHSAEGTKGNAEADLSRPALQQLQQQLAAPLLFCCLDQLLGILEPRRDSREIRLREHEKVAGAAVDPSGSFLRNECDDLGLVSNLPTRGLAVRELAGCDIVAIETPEEEEADGIAGPVIGEPVGSRIGVVRVADRNTVGPVVDVVQQQLEQPAQQWFRSQVFGPQSLSPASKVF</sequence>
<reference evidence="2" key="1">
    <citation type="journal article" date="2021" name="Open Biol.">
        <title>Shared evolutionary footprints suggest mitochondrial oxidative damage underlies multiple complex I losses in fungi.</title>
        <authorList>
            <person name="Schikora-Tamarit M.A."/>
            <person name="Marcet-Houben M."/>
            <person name="Nosek J."/>
            <person name="Gabaldon T."/>
        </authorList>
    </citation>
    <scope>NUCLEOTIDE SEQUENCE</scope>
    <source>
        <strain evidence="2">CBS6075</strain>
    </source>
</reference>
<name>A0A9P8T5M2_9ASCO</name>
<keyword evidence="1" id="KW-0812">Transmembrane</keyword>
<dbReference type="RefSeq" id="XP_046061285.1">
    <property type="nucleotide sequence ID" value="XM_046205330.1"/>
</dbReference>
<dbReference type="AlphaFoldDB" id="A0A9P8T5M2"/>
<accession>A0A9P8T5M2</accession>
<feature type="transmembrane region" description="Helical" evidence="1">
    <location>
        <begin position="16"/>
        <end position="39"/>
    </location>
</feature>
<evidence type="ECO:0000313" key="2">
    <source>
        <dbReference type="EMBL" id="KAH3666081.1"/>
    </source>
</evidence>
<evidence type="ECO:0000256" key="1">
    <source>
        <dbReference type="SAM" id="Phobius"/>
    </source>
</evidence>
<proteinExistence type="predicted"/>
<keyword evidence="1" id="KW-0472">Membrane</keyword>